<evidence type="ECO:0000256" key="1">
    <source>
        <dbReference type="SAM" id="MobiDB-lite"/>
    </source>
</evidence>
<organism evidence="2">
    <name type="scientific">uncultured Chloroflexota bacterium</name>
    <dbReference type="NCBI Taxonomy" id="166587"/>
    <lineage>
        <taxon>Bacteria</taxon>
        <taxon>Bacillati</taxon>
        <taxon>Chloroflexota</taxon>
        <taxon>environmental samples</taxon>
    </lineage>
</organism>
<evidence type="ECO:0000313" key="2">
    <source>
        <dbReference type="EMBL" id="BAL58282.1"/>
    </source>
</evidence>
<accession>H5SQ46</accession>
<dbReference type="EMBL" id="AP011799">
    <property type="protein sequence ID" value="BAL58282.1"/>
    <property type="molecule type" value="Genomic_DNA"/>
</dbReference>
<dbReference type="SUPFAM" id="SSF53850">
    <property type="entry name" value="Periplasmic binding protein-like II"/>
    <property type="match status" value="1"/>
</dbReference>
<proteinExistence type="predicted"/>
<reference evidence="2" key="2">
    <citation type="journal article" date="2012" name="PLoS ONE">
        <title>A Deeply Branching Thermophilic Bacterium with an Ancient Acetyl-CoA Pathway Dominates a Subsurface Ecosystem.</title>
        <authorList>
            <person name="Takami H."/>
            <person name="Noguchi H."/>
            <person name="Takaki Y."/>
            <person name="Uchiyama I."/>
            <person name="Toyoda A."/>
            <person name="Nishi S."/>
            <person name="Chee G.-J."/>
            <person name="Arai W."/>
            <person name="Nunoura T."/>
            <person name="Itoh T."/>
            <person name="Hattori M."/>
            <person name="Takai K."/>
        </authorList>
    </citation>
    <scope>NUCLEOTIDE SEQUENCE</scope>
</reference>
<feature type="compositionally biased region" description="Low complexity" evidence="1">
    <location>
        <begin position="53"/>
        <end position="67"/>
    </location>
</feature>
<protein>
    <submittedName>
        <fullName evidence="2">Phosphonate transport system substrate-binding protein</fullName>
    </submittedName>
</protein>
<gene>
    <name evidence="2" type="ORF">HGMM_F55G01C10</name>
</gene>
<dbReference type="AlphaFoldDB" id="H5SQ46"/>
<dbReference type="Pfam" id="PF12974">
    <property type="entry name" value="Phosphonate-bd"/>
    <property type="match status" value="1"/>
</dbReference>
<sequence>MSKSFRNSNRIFWEKQDRLPARLSSLLLLSLFLVLSACRAAQSSPTRNQSRVPEAPSPTATFSPSAPLGSRENPLVFAFPPNPHPSNAQIKATRQLTDFLSQDTGLILVSVIPLSQEEWLEGLGKGAYHLSYLSPLLYAALPSDTDLVPMVAREQGGEVFYSAQFVAHRRSGLQPYFDPLRGQNLQEAPQALAQLRDRRPCWVAADSLAGYLVPRAYLAQASVEPLAPAFLGSHVAVLRALYAPGLCDFGATYTDARTFPTLQGEFPAIREEIQVLWRTPAIIPYDFFVFSRRIPEAERILMAQRLQSLPFRPQKGLLQDLFGIQGELALVEESRYHEFVALLRSLPLDLHLLLNLHLP</sequence>
<feature type="region of interest" description="Disordered" evidence="1">
    <location>
        <begin position="44"/>
        <end position="67"/>
    </location>
</feature>
<reference evidence="2" key="1">
    <citation type="journal article" date="2005" name="Environ. Microbiol.">
        <title>Genetic and functional properties of uncultivated thermophilic crenarchaeotes from a subsurface gold mine as revealed by analysis of genome fragments.</title>
        <authorList>
            <person name="Nunoura T."/>
            <person name="Hirayama H."/>
            <person name="Takami H."/>
            <person name="Oida H."/>
            <person name="Nishi S."/>
            <person name="Shimamura S."/>
            <person name="Suzuki Y."/>
            <person name="Inagaki F."/>
            <person name="Takai K."/>
            <person name="Nealson K.H."/>
            <person name="Horikoshi K."/>
        </authorList>
    </citation>
    <scope>NUCLEOTIDE SEQUENCE</scope>
</reference>
<name>H5SQ46_9CHLR</name>
<dbReference type="Gene3D" id="3.40.190.10">
    <property type="entry name" value="Periplasmic binding protein-like II"/>
    <property type="match status" value="2"/>
</dbReference>